<name>A0A1I5H6K4_9ACTN</name>
<evidence type="ECO:0000313" key="12">
    <source>
        <dbReference type="Proteomes" id="UP000183642"/>
    </source>
</evidence>
<keyword evidence="9" id="KW-1133">Transmembrane helix</keyword>
<feature type="transmembrane region" description="Helical" evidence="9">
    <location>
        <begin position="161"/>
        <end position="180"/>
    </location>
</feature>
<feature type="transmembrane region" description="Helical" evidence="9">
    <location>
        <begin position="74"/>
        <end position="92"/>
    </location>
</feature>
<dbReference type="GO" id="GO:0046983">
    <property type="term" value="F:protein dimerization activity"/>
    <property type="evidence" value="ECO:0007669"/>
    <property type="project" value="InterPro"/>
</dbReference>
<evidence type="ECO:0000256" key="3">
    <source>
        <dbReference type="ARBA" id="ARBA00022553"/>
    </source>
</evidence>
<keyword evidence="12" id="KW-1185">Reference proteome</keyword>
<keyword evidence="8" id="KW-0902">Two-component regulatory system</keyword>
<evidence type="ECO:0000256" key="4">
    <source>
        <dbReference type="ARBA" id="ARBA00022679"/>
    </source>
</evidence>
<evidence type="ECO:0000256" key="1">
    <source>
        <dbReference type="ARBA" id="ARBA00000085"/>
    </source>
</evidence>
<dbReference type="OrthoDB" id="227596at2"/>
<dbReference type="EC" id="2.7.13.3" evidence="2"/>
<organism evidence="11 12">
    <name type="scientific">Geodermatophilus obscurus</name>
    <dbReference type="NCBI Taxonomy" id="1861"/>
    <lineage>
        <taxon>Bacteria</taxon>
        <taxon>Bacillati</taxon>
        <taxon>Actinomycetota</taxon>
        <taxon>Actinomycetes</taxon>
        <taxon>Geodermatophilales</taxon>
        <taxon>Geodermatophilaceae</taxon>
        <taxon>Geodermatophilus</taxon>
    </lineage>
</organism>
<dbReference type="InterPro" id="IPR011712">
    <property type="entry name" value="Sig_transdc_His_kin_sub3_dim/P"/>
</dbReference>
<evidence type="ECO:0000256" key="2">
    <source>
        <dbReference type="ARBA" id="ARBA00012438"/>
    </source>
</evidence>
<proteinExistence type="predicted"/>
<dbReference type="GO" id="GO:0005524">
    <property type="term" value="F:ATP binding"/>
    <property type="evidence" value="ECO:0007669"/>
    <property type="project" value="UniProtKB-KW"/>
</dbReference>
<dbReference type="Pfam" id="PF07730">
    <property type="entry name" value="HisKA_3"/>
    <property type="match status" value="1"/>
</dbReference>
<dbReference type="SUPFAM" id="SSF55874">
    <property type="entry name" value="ATPase domain of HSP90 chaperone/DNA topoisomerase II/histidine kinase"/>
    <property type="match status" value="1"/>
</dbReference>
<dbReference type="Gene3D" id="3.30.565.10">
    <property type="entry name" value="Histidine kinase-like ATPase, C-terminal domain"/>
    <property type="match status" value="1"/>
</dbReference>
<keyword evidence="9" id="KW-0812">Transmembrane</keyword>
<evidence type="ECO:0000256" key="9">
    <source>
        <dbReference type="SAM" id="Phobius"/>
    </source>
</evidence>
<sequence>MSTVTRAPSGGLEDPAVDPALLLADPAGAPDDVPRARRSPRDWIVDVVSFVATVAFAVGTLGEMTSRPVPPPDPLLLAELVVGLGSCVALWWRRRWPVAVAVGVTTVGALLDAGGAAILVALFTVAVHRRWPTVVAVTAVNAAAFAAYVAVRTVDGMPEPVFVSLGLALLAAVVSWGMFVRARRQLLASLRERAVRAEAEQRLRVEQARHLERSRIAREMHDVLAHRLSLLSMHAGALEFRPDAPAAEVARAAGVVRASARQALVDLRGVIGVLRDGADGEAPERPQPTLGDLPALVEELRQAGLRVQAEYRVADLGSVPAGTGRTAYRVVQEALTNVRRHAPGTVATVAVTGGPAQGLTVEVRNPAPAGGTPPALPSGGTGLIGVLERVSLAGGRLEHGWTPTGDFRVRVELPWSPATA</sequence>
<dbReference type="RefSeq" id="WP_143108205.1">
    <property type="nucleotide sequence ID" value="NZ_FOWE01000008.1"/>
</dbReference>
<dbReference type="EMBL" id="FOWE01000008">
    <property type="protein sequence ID" value="SFO43847.1"/>
    <property type="molecule type" value="Genomic_DNA"/>
</dbReference>
<keyword evidence="4" id="KW-0808">Transferase</keyword>
<feature type="domain" description="Signal transduction histidine kinase subgroup 3 dimerisation and phosphoacceptor" evidence="10">
    <location>
        <begin position="212"/>
        <end position="277"/>
    </location>
</feature>
<gene>
    <name evidence="11" type="ORF">SAMN05660359_03489</name>
</gene>
<evidence type="ECO:0000259" key="10">
    <source>
        <dbReference type="Pfam" id="PF07730"/>
    </source>
</evidence>
<evidence type="ECO:0000256" key="8">
    <source>
        <dbReference type="ARBA" id="ARBA00023012"/>
    </source>
</evidence>
<accession>A0A1I5H6K4</accession>
<dbReference type="Gene3D" id="1.20.5.1930">
    <property type="match status" value="1"/>
</dbReference>
<evidence type="ECO:0000256" key="5">
    <source>
        <dbReference type="ARBA" id="ARBA00022741"/>
    </source>
</evidence>
<dbReference type="InterPro" id="IPR050482">
    <property type="entry name" value="Sensor_HK_TwoCompSys"/>
</dbReference>
<dbReference type="InterPro" id="IPR036890">
    <property type="entry name" value="HATPase_C_sf"/>
</dbReference>
<protein>
    <recommendedName>
        <fullName evidence="2">histidine kinase</fullName>
        <ecNumber evidence="2">2.7.13.3</ecNumber>
    </recommendedName>
</protein>
<evidence type="ECO:0000256" key="7">
    <source>
        <dbReference type="ARBA" id="ARBA00022840"/>
    </source>
</evidence>
<dbReference type="PANTHER" id="PTHR24421">
    <property type="entry name" value="NITRATE/NITRITE SENSOR PROTEIN NARX-RELATED"/>
    <property type="match status" value="1"/>
</dbReference>
<dbReference type="GO" id="GO:0000155">
    <property type="term" value="F:phosphorelay sensor kinase activity"/>
    <property type="evidence" value="ECO:0007669"/>
    <property type="project" value="InterPro"/>
</dbReference>
<dbReference type="GO" id="GO:0016020">
    <property type="term" value="C:membrane"/>
    <property type="evidence" value="ECO:0007669"/>
    <property type="project" value="InterPro"/>
</dbReference>
<dbReference type="AlphaFoldDB" id="A0A1I5H6K4"/>
<reference evidence="12" key="1">
    <citation type="submission" date="2016-10" db="EMBL/GenBank/DDBJ databases">
        <authorList>
            <person name="Varghese N."/>
            <person name="Submissions S."/>
        </authorList>
    </citation>
    <scope>NUCLEOTIDE SEQUENCE [LARGE SCALE GENOMIC DNA]</scope>
    <source>
        <strain evidence="12">DSM 43161</strain>
    </source>
</reference>
<feature type="transmembrane region" description="Helical" evidence="9">
    <location>
        <begin position="43"/>
        <end position="62"/>
    </location>
</feature>
<keyword evidence="5" id="KW-0547">Nucleotide-binding</keyword>
<keyword evidence="9" id="KW-0472">Membrane</keyword>
<evidence type="ECO:0000256" key="6">
    <source>
        <dbReference type="ARBA" id="ARBA00022777"/>
    </source>
</evidence>
<dbReference type="Proteomes" id="UP000183642">
    <property type="component" value="Unassembled WGS sequence"/>
</dbReference>
<comment type="catalytic activity">
    <reaction evidence="1">
        <text>ATP + protein L-histidine = ADP + protein N-phospho-L-histidine.</text>
        <dbReference type="EC" id="2.7.13.3"/>
    </reaction>
</comment>
<dbReference type="CDD" id="cd16917">
    <property type="entry name" value="HATPase_UhpB-NarQ-NarX-like"/>
    <property type="match status" value="1"/>
</dbReference>
<dbReference type="PANTHER" id="PTHR24421:SF10">
    <property type="entry name" value="NITRATE_NITRITE SENSOR PROTEIN NARQ"/>
    <property type="match status" value="1"/>
</dbReference>
<keyword evidence="3" id="KW-0597">Phosphoprotein</keyword>
<evidence type="ECO:0000313" key="11">
    <source>
        <dbReference type="EMBL" id="SFO43847.1"/>
    </source>
</evidence>
<keyword evidence="6 11" id="KW-0418">Kinase</keyword>
<keyword evidence="7" id="KW-0067">ATP-binding</keyword>
<feature type="transmembrane region" description="Helical" evidence="9">
    <location>
        <begin position="98"/>
        <end position="124"/>
    </location>
</feature>
<feature type="transmembrane region" description="Helical" evidence="9">
    <location>
        <begin position="131"/>
        <end position="149"/>
    </location>
</feature>